<evidence type="ECO:0000313" key="2">
    <source>
        <dbReference type="Proteomes" id="UP001058093"/>
    </source>
</evidence>
<sequence>MAITITNRQELLQALSALGLYTAAEQGVFDGLFGSGSGGTVTAADITDATTVGRNVLKAADAAAARTAIGAGTSSLALGTTASTAKAGNYAPTTAEVGTALKAKTQINALAAVSTPDATDATSAATLANANKAAINLIIAALKA</sequence>
<reference evidence="1" key="1">
    <citation type="submission" date="2021-07" db="EMBL/GenBank/DDBJ databases">
        <title>Complete genome sequence and phylogenomic analysis of the two lytic bacteriophage isolated from terrestrial biotopes of Antarctica.</title>
        <authorList>
            <person name="Holovan V."/>
            <person name="Rabalski L."/>
            <person name="Zlatohurska M."/>
            <person name="Andriichuk O."/>
            <person name="Budzanivska I."/>
            <person name="Shevchenko O."/>
            <person name="Gupalo A."/>
        </authorList>
    </citation>
    <scope>NUCLEOTIDE SEQUENCE</scope>
</reference>
<organism evidence="1 2">
    <name type="scientific">Pseudomonas phage UAVern</name>
    <dbReference type="NCBI Taxonomy" id="2856997"/>
    <lineage>
        <taxon>Viruses</taxon>
        <taxon>Duplodnaviria</taxon>
        <taxon>Heunggongvirae</taxon>
        <taxon>Uroviricota</taxon>
        <taxon>Caudoviricetes</taxon>
        <taxon>Vandenendeviridae</taxon>
        <taxon>Gorskivirinae</taxon>
        <taxon>Uavernvirus</taxon>
        <taxon>Uavernvirus uavern</taxon>
    </lineage>
</organism>
<dbReference type="Proteomes" id="UP001058093">
    <property type="component" value="Segment"/>
</dbReference>
<dbReference type="EMBL" id="MZ605293">
    <property type="protein sequence ID" value="QYW06648.1"/>
    <property type="molecule type" value="Genomic_DNA"/>
</dbReference>
<name>A0A975UUT8_9CAUD</name>
<keyword evidence="2" id="KW-1185">Reference proteome</keyword>
<evidence type="ECO:0008006" key="3">
    <source>
        <dbReference type="Google" id="ProtNLM"/>
    </source>
</evidence>
<accession>A0A975UUT8</accession>
<evidence type="ECO:0000313" key="1">
    <source>
        <dbReference type="EMBL" id="QYW06648.1"/>
    </source>
</evidence>
<protein>
    <recommendedName>
        <fullName evidence="3">Tail fiber protein</fullName>
    </recommendedName>
</protein>
<proteinExistence type="predicted"/>
<gene>
    <name evidence="1" type="ORF">uav_117</name>
</gene>